<keyword evidence="3" id="KW-1185">Reference proteome</keyword>
<proteinExistence type="predicted"/>
<evidence type="ECO:0000313" key="3">
    <source>
        <dbReference type="Proteomes" id="UP001595699"/>
    </source>
</evidence>
<reference evidence="3" key="1">
    <citation type="journal article" date="2019" name="Int. J. Syst. Evol. Microbiol.">
        <title>The Global Catalogue of Microorganisms (GCM) 10K type strain sequencing project: providing services to taxonomists for standard genome sequencing and annotation.</title>
        <authorList>
            <consortium name="The Broad Institute Genomics Platform"/>
            <consortium name="The Broad Institute Genome Sequencing Center for Infectious Disease"/>
            <person name="Wu L."/>
            <person name="Ma J."/>
        </authorList>
    </citation>
    <scope>NUCLEOTIDE SEQUENCE [LARGE SCALE GENOMIC DNA]</scope>
    <source>
        <strain evidence="3">CGMCC 4.7241</strain>
    </source>
</reference>
<sequence>MQRNVARALALVLITIYLHVVAVVATGGANAAVTLEDAEPAAVTAAAEHSVQLKPVGSLGPVDGGGLIAHCDTCVPDDLFDCGGCEVTAGIKIKAISRLDWANSQVPVFTVDPAEVRQGSTATVFNRMGRGEGEGLKLAFEGTYAFGIFVCGGDFKPCGDKGYDDWQETNEYTRTATKTMTAPTACTPQAGAVLCDFSTKIDGFVPETCFLPGCPVDLTVNLHADGQVQATKEGIVVARTATFNTSAGNVDAKKSVWAKAENVADEVPVPCTATPGSKLRYKVGAPALYAPDVAATGSLKFYLDIDGPGPLNSHTWHTLREGVLLKGSMNMFDHATAATYEVGTVLPDDVKPRITGLDQTGAFVEGSPVTFTAGAEDNCLDGLTYDWTFSDGTTASGKTVEHVFADNGTYNGTLVVSDAGGNVAEQPFDLRQPIENAAPVVARPADVKQEWGLPASFHAEATDPGPADQATLKYRWEFGDGTQADGADATHTYAKPGTYTAKVTVTDKDGASASAEVVATVTARATKTTYTGPRHSLPLLPINLSATVVDSQGKPVANAEVTFKIGGIDVQDRTDSRGRAAALLIAPLLLGDTTVAAVTAGGNLYAGSTDGPYPYRVGLTPPAIAAP</sequence>
<dbReference type="Pfam" id="PF18911">
    <property type="entry name" value="PKD_4"/>
    <property type="match status" value="2"/>
</dbReference>
<evidence type="ECO:0000259" key="1">
    <source>
        <dbReference type="PROSITE" id="PS50093"/>
    </source>
</evidence>
<dbReference type="InterPro" id="IPR000601">
    <property type="entry name" value="PKD_dom"/>
</dbReference>
<feature type="domain" description="PKD" evidence="1">
    <location>
        <begin position="381"/>
        <end position="424"/>
    </location>
</feature>
<dbReference type="InterPro" id="IPR022409">
    <property type="entry name" value="PKD/Chitinase_dom"/>
</dbReference>
<accession>A0ABV7YE69</accession>
<dbReference type="RefSeq" id="WP_239553677.1">
    <property type="nucleotide sequence ID" value="NZ_JAFBCM010000001.1"/>
</dbReference>
<name>A0ABV7YE69_9ACTN</name>
<dbReference type="InterPro" id="IPR035986">
    <property type="entry name" value="PKD_dom_sf"/>
</dbReference>
<feature type="domain" description="PKD" evidence="1">
    <location>
        <begin position="474"/>
        <end position="526"/>
    </location>
</feature>
<dbReference type="SUPFAM" id="SSF49299">
    <property type="entry name" value="PKD domain"/>
    <property type="match status" value="2"/>
</dbReference>
<dbReference type="Gene3D" id="2.60.40.10">
    <property type="entry name" value="Immunoglobulins"/>
    <property type="match status" value="3"/>
</dbReference>
<dbReference type="InterPro" id="IPR008964">
    <property type="entry name" value="Invasin/intimin_cell_adhesion"/>
</dbReference>
<dbReference type="SUPFAM" id="SSF49373">
    <property type="entry name" value="Invasin/intimin cell-adhesion fragments"/>
    <property type="match status" value="1"/>
</dbReference>
<comment type="caution">
    <text evidence="2">The sequence shown here is derived from an EMBL/GenBank/DDBJ whole genome shotgun (WGS) entry which is preliminary data.</text>
</comment>
<dbReference type="EMBL" id="JBHRZH010000016">
    <property type="protein sequence ID" value="MFC3762912.1"/>
    <property type="molecule type" value="Genomic_DNA"/>
</dbReference>
<dbReference type="SMART" id="SM00089">
    <property type="entry name" value="PKD"/>
    <property type="match status" value="2"/>
</dbReference>
<evidence type="ECO:0000313" key="2">
    <source>
        <dbReference type="EMBL" id="MFC3762912.1"/>
    </source>
</evidence>
<dbReference type="CDD" id="cd00146">
    <property type="entry name" value="PKD"/>
    <property type="match status" value="2"/>
</dbReference>
<protein>
    <submittedName>
        <fullName evidence="2">PKD domain-containing protein</fullName>
    </submittedName>
</protein>
<dbReference type="InterPro" id="IPR013783">
    <property type="entry name" value="Ig-like_fold"/>
</dbReference>
<organism evidence="2 3">
    <name type="scientific">Tenggerimyces flavus</name>
    <dbReference type="NCBI Taxonomy" id="1708749"/>
    <lineage>
        <taxon>Bacteria</taxon>
        <taxon>Bacillati</taxon>
        <taxon>Actinomycetota</taxon>
        <taxon>Actinomycetes</taxon>
        <taxon>Propionibacteriales</taxon>
        <taxon>Nocardioidaceae</taxon>
        <taxon>Tenggerimyces</taxon>
    </lineage>
</organism>
<gene>
    <name evidence="2" type="ORF">ACFOUW_18880</name>
</gene>
<dbReference type="Proteomes" id="UP001595699">
    <property type="component" value="Unassembled WGS sequence"/>
</dbReference>
<dbReference type="PROSITE" id="PS50093">
    <property type="entry name" value="PKD"/>
    <property type="match status" value="2"/>
</dbReference>